<evidence type="ECO:0000313" key="1">
    <source>
        <dbReference type="EMBL" id="JAC63389.1"/>
    </source>
</evidence>
<protein>
    <submittedName>
        <fullName evidence="1">Uncharacterized protein</fullName>
    </submittedName>
</protein>
<dbReference type="EMBL" id="GBEZ01023503">
    <property type="protein sequence ID" value="JAC63389.1"/>
    <property type="molecule type" value="Transcribed_RNA"/>
</dbReference>
<gene>
    <name evidence="1" type="ORF">TSPGSL018_20799</name>
</gene>
<reference evidence="1" key="1">
    <citation type="submission" date="2014-05" db="EMBL/GenBank/DDBJ databases">
        <title>The transcriptome of the halophilic microalga Tetraselmis sp. GSL018 isolated from the Great Salt Lake, Utah.</title>
        <authorList>
            <person name="Jinkerson R.E."/>
            <person name="D'Adamo S."/>
            <person name="Posewitz M.C."/>
        </authorList>
    </citation>
    <scope>NUCLEOTIDE SEQUENCE</scope>
    <source>
        <strain evidence="1">GSL018</strain>
    </source>
</reference>
<feature type="non-terminal residue" evidence="1">
    <location>
        <position position="54"/>
    </location>
</feature>
<dbReference type="AlphaFoldDB" id="A0A061QY35"/>
<sequence>METDENCSSKPGFLFNESDSNSSTSFLCFLTLDSVFLLRMYQPATVVVLLSTDT</sequence>
<accession>A0A061QY35</accession>
<organism evidence="1">
    <name type="scientific">Tetraselmis sp. GSL018</name>
    <dbReference type="NCBI Taxonomy" id="582737"/>
    <lineage>
        <taxon>Eukaryota</taxon>
        <taxon>Viridiplantae</taxon>
        <taxon>Chlorophyta</taxon>
        <taxon>core chlorophytes</taxon>
        <taxon>Chlorodendrophyceae</taxon>
        <taxon>Chlorodendrales</taxon>
        <taxon>Chlorodendraceae</taxon>
        <taxon>Tetraselmis</taxon>
    </lineage>
</organism>
<proteinExistence type="predicted"/>
<name>A0A061QY35_9CHLO</name>